<dbReference type="Proteomes" id="UP000289738">
    <property type="component" value="Chromosome B03"/>
</dbReference>
<protein>
    <recommendedName>
        <fullName evidence="3">Cytochrome c assembly protein domain-containing protein</fullName>
    </recommendedName>
</protein>
<gene>
    <name evidence="1" type="ORF">Ahy_B03g067023</name>
</gene>
<proteinExistence type="predicted"/>
<comment type="caution">
    <text evidence="1">The sequence shown here is derived from an EMBL/GenBank/DDBJ whole genome shotgun (WGS) entry which is preliminary data.</text>
</comment>
<dbReference type="STRING" id="3818.A0A445A5L5"/>
<evidence type="ECO:0000313" key="2">
    <source>
        <dbReference type="Proteomes" id="UP000289738"/>
    </source>
</evidence>
<accession>A0A445A5L5</accession>
<evidence type="ECO:0008006" key="3">
    <source>
        <dbReference type="Google" id="ProtNLM"/>
    </source>
</evidence>
<reference evidence="1 2" key="1">
    <citation type="submission" date="2019-01" db="EMBL/GenBank/DDBJ databases">
        <title>Sequencing of cultivated peanut Arachis hypogaea provides insights into genome evolution and oil improvement.</title>
        <authorList>
            <person name="Chen X."/>
        </authorList>
    </citation>
    <scope>NUCLEOTIDE SEQUENCE [LARGE SCALE GENOMIC DNA]</scope>
    <source>
        <strain evidence="2">cv. Fuhuasheng</strain>
        <tissue evidence="1">Leaves</tissue>
    </source>
</reference>
<evidence type="ECO:0000313" key="1">
    <source>
        <dbReference type="EMBL" id="RYR21698.1"/>
    </source>
</evidence>
<sequence length="106" mass="12293">MMHVSMMIFGYASLLCGSLLFVGILVITFGKVIQILGKSNNLYFLNESFSFVEIQYMNKNERNNVFYQEQYGLMRHRDHIGIGIPKKLGPLLLGSYLLFIYIFEKI</sequence>
<dbReference type="EMBL" id="SDMP01000013">
    <property type="protein sequence ID" value="RYR21698.1"/>
    <property type="molecule type" value="Genomic_DNA"/>
</dbReference>
<keyword evidence="2" id="KW-1185">Reference proteome</keyword>
<dbReference type="AlphaFoldDB" id="A0A445A5L5"/>
<name>A0A445A5L5_ARAHY</name>
<organism evidence="1 2">
    <name type="scientific">Arachis hypogaea</name>
    <name type="common">Peanut</name>
    <dbReference type="NCBI Taxonomy" id="3818"/>
    <lineage>
        <taxon>Eukaryota</taxon>
        <taxon>Viridiplantae</taxon>
        <taxon>Streptophyta</taxon>
        <taxon>Embryophyta</taxon>
        <taxon>Tracheophyta</taxon>
        <taxon>Spermatophyta</taxon>
        <taxon>Magnoliopsida</taxon>
        <taxon>eudicotyledons</taxon>
        <taxon>Gunneridae</taxon>
        <taxon>Pentapetalae</taxon>
        <taxon>rosids</taxon>
        <taxon>fabids</taxon>
        <taxon>Fabales</taxon>
        <taxon>Fabaceae</taxon>
        <taxon>Papilionoideae</taxon>
        <taxon>50 kb inversion clade</taxon>
        <taxon>dalbergioids sensu lato</taxon>
        <taxon>Dalbergieae</taxon>
        <taxon>Pterocarpus clade</taxon>
        <taxon>Arachis</taxon>
    </lineage>
</organism>